<proteinExistence type="predicted"/>
<dbReference type="Proteomes" id="UP000184111">
    <property type="component" value="Unassembled WGS sequence"/>
</dbReference>
<dbReference type="AlphaFoldDB" id="A0A1M7R145"/>
<dbReference type="RefSeq" id="WP_073503123.1">
    <property type="nucleotide sequence ID" value="NZ_FRBI01000064.1"/>
</dbReference>
<dbReference type="Pfam" id="PF13814">
    <property type="entry name" value="Replic_Relax"/>
    <property type="match status" value="1"/>
</dbReference>
<feature type="region of interest" description="Disordered" evidence="1">
    <location>
        <begin position="1"/>
        <end position="25"/>
    </location>
</feature>
<evidence type="ECO:0000313" key="3">
    <source>
        <dbReference type="Proteomes" id="UP000184111"/>
    </source>
</evidence>
<accession>A0A1M7R145</accession>
<feature type="compositionally biased region" description="Basic and acidic residues" evidence="1">
    <location>
        <begin position="376"/>
        <end position="394"/>
    </location>
</feature>
<keyword evidence="3" id="KW-1185">Reference proteome</keyword>
<reference evidence="2 3" key="1">
    <citation type="submission" date="2016-11" db="EMBL/GenBank/DDBJ databases">
        <authorList>
            <person name="Jaros S."/>
            <person name="Januszkiewicz K."/>
            <person name="Wedrychowicz H."/>
        </authorList>
    </citation>
    <scope>NUCLEOTIDE SEQUENCE [LARGE SCALE GENOMIC DNA]</scope>
    <source>
        <strain evidence="2 3">CGMCC 4.2025</strain>
    </source>
</reference>
<evidence type="ECO:0000313" key="2">
    <source>
        <dbReference type="EMBL" id="SHN38327.1"/>
    </source>
</evidence>
<dbReference type="EMBL" id="FRBI01000064">
    <property type="protein sequence ID" value="SHN38327.1"/>
    <property type="molecule type" value="Genomic_DNA"/>
</dbReference>
<evidence type="ECO:0000256" key="1">
    <source>
        <dbReference type="SAM" id="MobiDB-lite"/>
    </source>
</evidence>
<feature type="compositionally biased region" description="Basic and acidic residues" evidence="1">
    <location>
        <begin position="16"/>
        <end position="25"/>
    </location>
</feature>
<name>A0A1M7R145_9ACTN</name>
<gene>
    <name evidence="2" type="ORF">SAMN05216499_1643</name>
</gene>
<sequence>MTDRAGSVTKPRAKAGQKEARRPRATVRDQADVLRALGVLKVATATQIMELVRPHLSDNKAIRNALLVLKADKLVVAEGSTAGPAGKFGTPDRVGEPSRKLWRLTPAGLDAAAEKLGRGPDEMGGNARGAGIGGAPHAMPVNATVTAFICGGRAPGAPAGMGGLEAWRTEVPHALSSSGKRNVRSDAVFQDKAAGVPLLMVEVDRATEPAHVLADKVGSYADLYARRVRPPGMPSTGRGTIGDLNTVPFWETLYPRTGLPGWPPLAIVLTGAGPTALDNRMRAVAQLSREFWAGTEHADYGYRATAPEDGDFYLDFTAKVPLVITTLDLLQQHGPMGPVWFRVAQYRGTQPEPLLQALTDTHTAAEYRQRRKQRKRAAEAAEAEKQRREAAEQRLLDEQWKRSEWFEKRKRKMKKLARQWDEPKTADER</sequence>
<dbReference type="OrthoDB" id="4336626at2"/>
<feature type="region of interest" description="Disordered" evidence="1">
    <location>
        <begin position="372"/>
        <end position="394"/>
    </location>
</feature>
<dbReference type="InterPro" id="IPR025855">
    <property type="entry name" value="Replic_Relax"/>
</dbReference>
<organism evidence="2 3">
    <name type="scientific">Actinacidiphila paucisporea</name>
    <dbReference type="NCBI Taxonomy" id="310782"/>
    <lineage>
        <taxon>Bacteria</taxon>
        <taxon>Bacillati</taxon>
        <taxon>Actinomycetota</taxon>
        <taxon>Actinomycetes</taxon>
        <taxon>Kitasatosporales</taxon>
        <taxon>Streptomycetaceae</taxon>
        <taxon>Actinacidiphila</taxon>
    </lineage>
</organism>
<dbReference type="STRING" id="310782.SAMN05216499_1643"/>
<protein>
    <submittedName>
        <fullName evidence="2">Replication-relaxation</fullName>
    </submittedName>
</protein>